<dbReference type="SMART" id="SM00248">
    <property type="entry name" value="ANK"/>
    <property type="match status" value="4"/>
</dbReference>
<dbReference type="eggNOG" id="ENOG502T97E">
    <property type="taxonomic scope" value="Eukaryota"/>
</dbReference>
<dbReference type="InterPro" id="IPR002110">
    <property type="entry name" value="Ankyrin_rpt"/>
</dbReference>
<feature type="compositionally biased region" description="Pro residues" evidence="3">
    <location>
        <begin position="145"/>
        <end position="159"/>
    </location>
</feature>
<evidence type="ECO:0000256" key="3">
    <source>
        <dbReference type="SAM" id="MobiDB-lite"/>
    </source>
</evidence>
<evidence type="ECO:0000256" key="2">
    <source>
        <dbReference type="ARBA" id="ARBA00023043"/>
    </source>
</evidence>
<sequence>MKKVLLTKTQCIQRVSSGTDLILKQTAPVVVAVGPAPLNSSTYTQRKAFLPVYKDIIREVMRIPDKDIQQRLIDAINGSGSDKISAPTSRPNKQCCCGATKVSASTQTDDEPRIPSPSTSYRNHATPNTLVKGLIKNDSLTDVPSPSPSPIPSPSPAPSMPQKVAKKRGRKRNTCVPQVVKVSAAEMAQQDREAKQLSPVITKKRNLEVPERKRKEEDRPALERRSSTMSDVSINVAEGIECVYSYIENGMDNEKLIRIMAMEFQKARILSLQGLLPIHDDILDGDIYGVRRQIFVCKHSNFDINEMISADGEDCLELALTNDRDPDLVTALLTAGCVPNHIYENGNTALHIAVINNIDRESIRQLMLRIDLDLLLQTNDAGYTALHLAVRHNQYHVAETILDCIDERQLEGRAVYRRATETTDSKLTPEKAFAKYYERACDRLETTKDVLKNRRLKLDILNTAELMAGNTPLFFAVEQGQEHICYFLLAHLCDPDQENLSGHSPKSFHYEYARILRINLKISRVMDKVIGILNG</sequence>
<dbReference type="InterPro" id="IPR036770">
    <property type="entry name" value="Ankyrin_rpt-contain_sf"/>
</dbReference>
<dbReference type="SUPFAM" id="SSF48403">
    <property type="entry name" value="Ankyrin repeat"/>
    <property type="match status" value="1"/>
</dbReference>
<dbReference type="EMBL" id="CH479187">
    <property type="protein sequence ID" value="EDW39670.1"/>
    <property type="molecule type" value="Genomic_DNA"/>
</dbReference>
<name>B4GPZ8_DROPE</name>
<dbReference type="PANTHER" id="PTHR46680">
    <property type="entry name" value="NF-KAPPA-B INHIBITOR ALPHA"/>
    <property type="match status" value="1"/>
</dbReference>
<dbReference type="InterPro" id="IPR051070">
    <property type="entry name" value="NF-kappa-B_inhibitor"/>
</dbReference>
<protein>
    <submittedName>
        <fullName evidence="4">GL14979</fullName>
    </submittedName>
</protein>
<feature type="compositionally biased region" description="Basic residues" evidence="3">
    <location>
        <begin position="164"/>
        <end position="173"/>
    </location>
</feature>
<proteinExistence type="predicted"/>
<dbReference type="KEGG" id="dpe:6595634"/>
<feature type="compositionally biased region" description="Polar residues" evidence="3">
    <location>
        <begin position="116"/>
        <end position="129"/>
    </location>
</feature>
<keyword evidence="1" id="KW-0677">Repeat</keyword>
<reference evidence="4 5" key="1">
    <citation type="journal article" date="2007" name="Nature">
        <title>Evolution of genes and genomes on the Drosophila phylogeny.</title>
        <authorList>
            <consortium name="Drosophila 12 Genomes Consortium"/>
            <person name="Clark A.G."/>
            <person name="Eisen M.B."/>
            <person name="Smith D.R."/>
            <person name="Bergman C.M."/>
            <person name="Oliver B."/>
            <person name="Markow T.A."/>
            <person name="Kaufman T.C."/>
            <person name="Kellis M."/>
            <person name="Gelbart W."/>
            <person name="Iyer V.N."/>
            <person name="Pollard D.A."/>
            <person name="Sackton T.B."/>
            <person name="Larracuente A.M."/>
            <person name="Singh N.D."/>
            <person name="Abad J.P."/>
            <person name="Abt D.N."/>
            <person name="Adryan B."/>
            <person name="Aguade M."/>
            <person name="Akashi H."/>
            <person name="Anderson W.W."/>
            <person name="Aquadro C.F."/>
            <person name="Ardell D.H."/>
            <person name="Arguello R."/>
            <person name="Artieri C.G."/>
            <person name="Barbash D.A."/>
            <person name="Barker D."/>
            <person name="Barsanti P."/>
            <person name="Batterham P."/>
            <person name="Batzoglou S."/>
            <person name="Begun D."/>
            <person name="Bhutkar A."/>
            <person name="Blanco E."/>
            <person name="Bosak S.A."/>
            <person name="Bradley R.K."/>
            <person name="Brand A.D."/>
            <person name="Brent M.R."/>
            <person name="Brooks A.N."/>
            <person name="Brown R.H."/>
            <person name="Butlin R.K."/>
            <person name="Caggese C."/>
            <person name="Calvi B.R."/>
            <person name="Bernardo de Carvalho A."/>
            <person name="Caspi A."/>
            <person name="Castrezana S."/>
            <person name="Celniker S.E."/>
            <person name="Chang J.L."/>
            <person name="Chapple C."/>
            <person name="Chatterji S."/>
            <person name="Chinwalla A."/>
            <person name="Civetta A."/>
            <person name="Clifton S.W."/>
            <person name="Comeron J.M."/>
            <person name="Costello J.C."/>
            <person name="Coyne J.A."/>
            <person name="Daub J."/>
            <person name="David R.G."/>
            <person name="Delcher A.L."/>
            <person name="Delehaunty K."/>
            <person name="Do C.B."/>
            <person name="Ebling H."/>
            <person name="Edwards K."/>
            <person name="Eickbush T."/>
            <person name="Evans J.D."/>
            <person name="Filipski A."/>
            <person name="Findeiss S."/>
            <person name="Freyhult E."/>
            <person name="Fulton L."/>
            <person name="Fulton R."/>
            <person name="Garcia A.C."/>
            <person name="Gardiner A."/>
            <person name="Garfield D.A."/>
            <person name="Garvin B.E."/>
            <person name="Gibson G."/>
            <person name="Gilbert D."/>
            <person name="Gnerre S."/>
            <person name="Godfrey J."/>
            <person name="Good R."/>
            <person name="Gotea V."/>
            <person name="Gravely B."/>
            <person name="Greenberg A.J."/>
            <person name="Griffiths-Jones S."/>
            <person name="Gross S."/>
            <person name="Guigo R."/>
            <person name="Gustafson E.A."/>
            <person name="Haerty W."/>
            <person name="Hahn M.W."/>
            <person name="Halligan D.L."/>
            <person name="Halpern A.L."/>
            <person name="Halter G.M."/>
            <person name="Han M.V."/>
            <person name="Heger A."/>
            <person name="Hillier L."/>
            <person name="Hinrichs A.S."/>
            <person name="Holmes I."/>
            <person name="Hoskins R.A."/>
            <person name="Hubisz M.J."/>
            <person name="Hultmark D."/>
            <person name="Huntley M.A."/>
            <person name="Jaffe D.B."/>
            <person name="Jagadeeshan S."/>
            <person name="Jeck W.R."/>
            <person name="Johnson J."/>
            <person name="Jones C.D."/>
            <person name="Jordan W.C."/>
            <person name="Karpen G.H."/>
            <person name="Kataoka E."/>
            <person name="Keightley P.D."/>
            <person name="Kheradpour P."/>
            <person name="Kirkness E.F."/>
            <person name="Koerich L.B."/>
            <person name="Kristiansen K."/>
            <person name="Kudrna D."/>
            <person name="Kulathinal R.J."/>
            <person name="Kumar S."/>
            <person name="Kwok R."/>
            <person name="Lander E."/>
            <person name="Langley C.H."/>
            <person name="Lapoint R."/>
            <person name="Lazzaro B.P."/>
            <person name="Lee S.J."/>
            <person name="Levesque L."/>
            <person name="Li R."/>
            <person name="Lin C.F."/>
            <person name="Lin M.F."/>
            <person name="Lindblad-Toh K."/>
            <person name="Llopart A."/>
            <person name="Long M."/>
            <person name="Low L."/>
            <person name="Lozovsky E."/>
            <person name="Lu J."/>
            <person name="Luo M."/>
            <person name="Machado C.A."/>
            <person name="Makalowski W."/>
            <person name="Marzo M."/>
            <person name="Matsuda M."/>
            <person name="Matzkin L."/>
            <person name="McAllister B."/>
            <person name="McBride C.S."/>
            <person name="McKernan B."/>
            <person name="McKernan K."/>
            <person name="Mendez-Lago M."/>
            <person name="Minx P."/>
            <person name="Mollenhauer M.U."/>
            <person name="Montooth K."/>
            <person name="Mount S.M."/>
            <person name="Mu X."/>
            <person name="Myers E."/>
            <person name="Negre B."/>
            <person name="Newfeld S."/>
            <person name="Nielsen R."/>
            <person name="Noor M.A."/>
            <person name="O'Grady P."/>
            <person name="Pachter L."/>
            <person name="Papaceit M."/>
            <person name="Parisi M.J."/>
            <person name="Parisi M."/>
            <person name="Parts L."/>
            <person name="Pedersen J.S."/>
            <person name="Pesole G."/>
            <person name="Phillippy A.M."/>
            <person name="Ponting C.P."/>
            <person name="Pop M."/>
            <person name="Porcelli D."/>
            <person name="Powell J.R."/>
            <person name="Prohaska S."/>
            <person name="Pruitt K."/>
            <person name="Puig M."/>
            <person name="Quesneville H."/>
            <person name="Ram K.R."/>
            <person name="Rand D."/>
            <person name="Rasmussen M.D."/>
            <person name="Reed L.K."/>
            <person name="Reenan R."/>
            <person name="Reily A."/>
            <person name="Remington K.A."/>
            <person name="Rieger T.T."/>
            <person name="Ritchie M.G."/>
            <person name="Robin C."/>
            <person name="Rogers Y.H."/>
            <person name="Rohde C."/>
            <person name="Rozas J."/>
            <person name="Rubenfield M.J."/>
            <person name="Ruiz A."/>
            <person name="Russo S."/>
            <person name="Salzberg S.L."/>
            <person name="Sanchez-Gracia A."/>
            <person name="Saranga D.J."/>
            <person name="Sato H."/>
            <person name="Schaeffer S.W."/>
            <person name="Schatz M.C."/>
            <person name="Schlenke T."/>
            <person name="Schwartz R."/>
            <person name="Segarra C."/>
            <person name="Singh R.S."/>
            <person name="Sirot L."/>
            <person name="Sirota M."/>
            <person name="Sisneros N.B."/>
            <person name="Smith C.D."/>
            <person name="Smith T.F."/>
            <person name="Spieth J."/>
            <person name="Stage D.E."/>
            <person name="Stark A."/>
            <person name="Stephan W."/>
            <person name="Strausberg R.L."/>
            <person name="Strempel S."/>
            <person name="Sturgill D."/>
            <person name="Sutton G."/>
            <person name="Sutton G.G."/>
            <person name="Tao W."/>
            <person name="Teichmann S."/>
            <person name="Tobari Y.N."/>
            <person name="Tomimura Y."/>
            <person name="Tsolas J.M."/>
            <person name="Valente V.L."/>
            <person name="Venter E."/>
            <person name="Venter J.C."/>
            <person name="Vicario S."/>
            <person name="Vieira F.G."/>
            <person name="Vilella A.J."/>
            <person name="Villasante A."/>
            <person name="Walenz B."/>
            <person name="Wang J."/>
            <person name="Wasserman M."/>
            <person name="Watts T."/>
            <person name="Wilson D."/>
            <person name="Wilson R.K."/>
            <person name="Wing R.A."/>
            <person name="Wolfner M.F."/>
            <person name="Wong A."/>
            <person name="Wong G.K."/>
            <person name="Wu C.I."/>
            <person name="Wu G."/>
            <person name="Yamamoto D."/>
            <person name="Yang H.P."/>
            <person name="Yang S.P."/>
            <person name="Yorke J.A."/>
            <person name="Yoshida K."/>
            <person name="Zdobnov E."/>
            <person name="Zhang P."/>
            <person name="Zhang Y."/>
            <person name="Zimin A.V."/>
            <person name="Baldwin J."/>
            <person name="Abdouelleil A."/>
            <person name="Abdulkadir J."/>
            <person name="Abebe A."/>
            <person name="Abera B."/>
            <person name="Abreu J."/>
            <person name="Acer S.C."/>
            <person name="Aftuck L."/>
            <person name="Alexander A."/>
            <person name="An P."/>
            <person name="Anderson E."/>
            <person name="Anderson S."/>
            <person name="Arachi H."/>
            <person name="Azer M."/>
            <person name="Bachantsang P."/>
            <person name="Barry A."/>
            <person name="Bayul T."/>
            <person name="Berlin A."/>
            <person name="Bessette D."/>
            <person name="Bloom T."/>
            <person name="Blye J."/>
            <person name="Boguslavskiy L."/>
            <person name="Bonnet C."/>
            <person name="Boukhgalter B."/>
            <person name="Bourzgui I."/>
            <person name="Brown A."/>
            <person name="Cahill P."/>
            <person name="Channer S."/>
            <person name="Cheshatsang Y."/>
            <person name="Chuda L."/>
            <person name="Citroen M."/>
            <person name="Collymore A."/>
            <person name="Cooke P."/>
            <person name="Costello M."/>
            <person name="D'Aco K."/>
            <person name="Daza R."/>
            <person name="De Haan G."/>
            <person name="DeGray S."/>
            <person name="DeMaso C."/>
            <person name="Dhargay N."/>
            <person name="Dooley K."/>
            <person name="Dooley E."/>
            <person name="Doricent M."/>
            <person name="Dorje P."/>
            <person name="Dorjee K."/>
            <person name="Dupes A."/>
            <person name="Elong R."/>
            <person name="Falk J."/>
            <person name="Farina A."/>
            <person name="Faro S."/>
            <person name="Ferguson D."/>
            <person name="Fisher S."/>
            <person name="Foley C.D."/>
            <person name="Franke A."/>
            <person name="Friedrich D."/>
            <person name="Gadbois L."/>
            <person name="Gearin G."/>
            <person name="Gearin C.R."/>
            <person name="Giannoukos G."/>
            <person name="Goode T."/>
            <person name="Graham J."/>
            <person name="Grandbois E."/>
            <person name="Grewal S."/>
            <person name="Gyaltsen K."/>
            <person name="Hafez N."/>
            <person name="Hagos B."/>
            <person name="Hall J."/>
            <person name="Henson C."/>
            <person name="Hollinger A."/>
            <person name="Honan T."/>
            <person name="Huard M.D."/>
            <person name="Hughes L."/>
            <person name="Hurhula B."/>
            <person name="Husby M.E."/>
            <person name="Kamat A."/>
            <person name="Kanga B."/>
            <person name="Kashin S."/>
            <person name="Khazanovich D."/>
            <person name="Kisner P."/>
            <person name="Lance K."/>
            <person name="Lara M."/>
            <person name="Lee W."/>
            <person name="Lennon N."/>
            <person name="Letendre F."/>
            <person name="LeVine R."/>
            <person name="Lipovsky A."/>
            <person name="Liu X."/>
            <person name="Liu J."/>
            <person name="Liu S."/>
            <person name="Lokyitsang T."/>
            <person name="Lokyitsang Y."/>
            <person name="Lubonja R."/>
            <person name="Lui A."/>
            <person name="MacDonald P."/>
            <person name="Magnisalis V."/>
            <person name="Maru K."/>
            <person name="Matthews C."/>
            <person name="McCusker W."/>
            <person name="McDonough S."/>
            <person name="Mehta T."/>
            <person name="Meldrim J."/>
            <person name="Meneus L."/>
            <person name="Mihai O."/>
            <person name="Mihalev A."/>
            <person name="Mihova T."/>
            <person name="Mittelman R."/>
            <person name="Mlenga V."/>
            <person name="Montmayeur A."/>
            <person name="Mulrain L."/>
            <person name="Navidi A."/>
            <person name="Naylor J."/>
            <person name="Negash T."/>
            <person name="Nguyen T."/>
            <person name="Nguyen N."/>
            <person name="Nicol R."/>
            <person name="Norbu C."/>
            <person name="Norbu N."/>
            <person name="Novod N."/>
            <person name="O'Neill B."/>
            <person name="Osman S."/>
            <person name="Markiewicz E."/>
            <person name="Oyono O.L."/>
            <person name="Patti C."/>
            <person name="Phunkhang P."/>
            <person name="Pierre F."/>
            <person name="Priest M."/>
            <person name="Raghuraman S."/>
            <person name="Rege F."/>
            <person name="Reyes R."/>
            <person name="Rise C."/>
            <person name="Rogov P."/>
            <person name="Ross K."/>
            <person name="Ryan E."/>
            <person name="Settipalli S."/>
            <person name="Shea T."/>
            <person name="Sherpa N."/>
            <person name="Shi L."/>
            <person name="Shih D."/>
            <person name="Sparrow T."/>
            <person name="Spaulding J."/>
            <person name="Stalker J."/>
            <person name="Stange-Thomann N."/>
            <person name="Stavropoulos S."/>
            <person name="Stone C."/>
            <person name="Strader C."/>
            <person name="Tesfaye S."/>
            <person name="Thomson T."/>
            <person name="Thoulutsang Y."/>
            <person name="Thoulutsang D."/>
            <person name="Topham K."/>
            <person name="Topping I."/>
            <person name="Tsamla T."/>
            <person name="Vassiliev H."/>
            <person name="Vo A."/>
            <person name="Wangchuk T."/>
            <person name="Wangdi T."/>
            <person name="Weiand M."/>
            <person name="Wilkinson J."/>
            <person name="Wilson A."/>
            <person name="Yadav S."/>
            <person name="Young G."/>
            <person name="Yu Q."/>
            <person name="Zembek L."/>
            <person name="Zhong D."/>
            <person name="Zimmer A."/>
            <person name="Zwirko Z."/>
            <person name="Jaffe D.B."/>
            <person name="Alvarez P."/>
            <person name="Brockman W."/>
            <person name="Butler J."/>
            <person name="Chin C."/>
            <person name="Gnerre S."/>
            <person name="Grabherr M."/>
            <person name="Kleber M."/>
            <person name="Mauceli E."/>
            <person name="MacCallum I."/>
        </authorList>
    </citation>
    <scope>NUCLEOTIDE SEQUENCE [LARGE SCALE GENOMIC DNA]</scope>
    <source>
        <strain evidence="5">MSH-3 / Tucson 14011-0111.49</strain>
    </source>
</reference>
<dbReference type="Gene3D" id="1.25.40.20">
    <property type="entry name" value="Ankyrin repeat-containing domain"/>
    <property type="match status" value="1"/>
</dbReference>
<dbReference type="GO" id="GO:0071356">
    <property type="term" value="P:cellular response to tumor necrosis factor"/>
    <property type="evidence" value="ECO:0007669"/>
    <property type="project" value="TreeGrafter"/>
</dbReference>
<evidence type="ECO:0000256" key="1">
    <source>
        <dbReference type="ARBA" id="ARBA00022737"/>
    </source>
</evidence>
<accession>B4GPZ8</accession>
<dbReference type="Pfam" id="PF12796">
    <property type="entry name" value="Ank_2"/>
    <property type="match status" value="1"/>
</dbReference>
<dbReference type="OrthoDB" id="10254947at2759"/>
<keyword evidence="5" id="KW-1185">Reference proteome</keyword>
<feature type="region of interest" description="Disordered" evidence="3">
    <location>
        <begin position="101"/>
        <end position="175"/>
    </location>
</feature>
<dbReference type="STRING" id="7234.B4GPZ8"/>
<feature type="compositionally biased region" description="Basic and acidic residues" evidence="3">
    <location>
        <begin position="205"/>
        <end position="226"/>
    </location>
</feature>
<evidence type="ECO:0000313" key="4">
    <source>
        <dbReference type="EMBL" id="EDW39670.1"/>
    </source>
</evidence>
<keyword evidence="2" id="KW-0040">ANK repeat</keyword>
<dbReference type="PANTHER" id="PTHR46680:SF3">
    <property type="entry name" value="NF-KAPPA-B INHIBITOR CACTUS"/>
    <property type="match status" value="1"/>
</dbReference>
<dbReference type="HOGENOM" id="CLU_481687_0_0_1"/>
<dbReference type="AlphaFoldDB" id="B4GPZ8"/>
<dbReference type="Pfam" id="PF00023">
    <property type="entry name" value="Ank"/>
    <property type="match status" value="1"/>
</dbReference>
<dbReference type="PhylomeDB" id="B4GPZ8"/>
<gene>
    <name evidence="4" type="primary">Dper\GL14979</name>
    <name evidence="4" type="ORF">Dper_GL14979</name>
</gene>
<feature type="region of interest" description="Disordered" evidence="3">
    <location>
        <begin position="187"/>
        <end position="227"/>
    </location>
</feature>
<dbReference type="OMA" id="KRNTCVP"/>
<dbReference type="Proteomes" id="UP000008744">
    <property type="component" value="Unassembled WGS sequence"/>
</dbReference>
<dbReference type="GO" id="GO:0005829">
    <property type="term" value="C:cytosol"/>
    <property type="evidence" value="ECO:0007669"/>
    <property type="project" value="TreeGrafter"/>
</dbReference>
<dbReference type="SMR" id="B4GPZ8"/>
<organism evidence="5">
    <name type="scientific">Drosophila persimilis</name>
    <name type="common">Fruit fly</name>
    <dbReference type="NCBI Taxonomy" id="7234"/>
    <lineage>
        <taxon>Eukaryota</taxon>
        <taxon>Metazoa</taxon>
        <taxon>Ecdysozoa</taxon>
        <taxon>Arthropoda</taxon>
        <taxon>Hexapoda</taxon>
        <taxon>Insecta</taxon>
        <taxon>Pterygota</taxon>
        <taxon>Neoptera</taxon>
        <taxon>Endopterygota</taxon>
        <taxon>Diptera</taxon>
        <taxon>Brachycera</taxon>
        <taxon>Muscomorpha</taxon>
        <taxon>Ephydroidea</taxon>
        <taxon>Drosophilidae</taxon>
        <taxon>Drosophila</taxon>
        <taxon>Sophophora</taxon>
    </lineage>
</organism>
<dbReference type="GO" id="GO:0051059">
    <property type="term" value="F:NF-kappaB binding"/>
    <property type="evidence" value="ECO:0007669"/>
    <property type="project" value="TreeGrafter"/>
</dbReference>
<evidence type="ECO:0000313" key="5">
    <source>
        <dbReference type="Proteomes" id="UP000008744"/>
    </source>
</evidence>